<feature type="compositionally biased region" description="Basic and acidic residues" evidence="2">
    <location>
        <begin position="108"/>
        <end position="117"/>
    </location>
</feature>
<dbReference type="KEGG" id="mpp:MICPUCDRAFT_50049"/>
<dbReference type="CDD" id="cd00165">
    <property type="entry name" value="S4"/>
    <property type="match status" value="1"/>
</dbReference>
<proteinExistence type="predicted"/>
<name>C1MH48_MICPC</name>
<sequence>MVLSNRAAAKAQAEWVLVGGKESKSVERGWIIVPDKSKDRKSGPIVEEPERADKVLASHGYCKRSEAKAWIRHGRVTFEGDVVKTCDAKVVVRLYDGVCVDGKPVPLTKKESSAKENDENDAPSAE</sequence>
<evidence type="ECO:0000256" key="1">
    <source>
        <dbReference type="PROSITE-ProRule" id="PRU00182"/>
    </source>
</evidence>
<dbReference type="Gene3D" id="3.10.290.10">
    <property type="entry name" value="RNA-binding S4 domain"/>
    <property type="match status" value="1"/>
</dbReference>
<dbReference type="SUPFAM" id="SSF55174">
    <property type="entry name" value="Alpha-L RNA-binding motif"/>
    <property type="match status" value="1"/>
</dbReference>
<dbReference type="GeneID" id="9681199"/>
<dbReference type="AlphaFoldDB" id="C1MH48"/>
<evidence type="ECO:0000313" key="4">
    <source>
        <dbReference type="EMBL" id="EEH60683.1"/>
    </source>
</evidence>
<evidence type="ECO:0000259" key="3">
    <source>
        <dbReference type="SMART" id="SM00363"/>
    </source>
</evidence>
<evidence type="ECO:0000256" key="2">
    <source>
        <dbReference type="SAM" id="MobiDB-lite"/>
    </source>
</evidence>
<evidence type="ECO:0000313" key="5">
    <source>
        <dbReference type="Proteomes" id="UP000001876"/>
    </source>
</evidence>
<accession>C1MH48</accession>
<dbReference type="InterPro" id="IPR036986">
    <property type="entry name" value="S4_RNA-bd_sf"/>
</dbReference>
<keyword evidence="5" id="KW-1185">Reference proteome</keyword>
<feature type="domain" description="RNA-binding S4" evidence="3">
    <location>
        <begin position="50"/>
        <end position="113"/>
    </location>
</feature>
<dbReference type="PROSITE" id="PS50889">
    <property type="entry name" value="S4"/>
    <property type="match status" value="1"/>
</dbReference>
<reference evidence="4 5" key="1">
    <citation type="journal article" date="2009" name="Science">
        <title>Green evolution and dynamic adaptations revealed by genomes of the marine picoeukaryotes Micromonas.</title>
        <authorList>
            <person name="Worden A.Z."/>
            <person name="Lee J.H."/>
            <person name="Mock T."/>
            <person name="Rouze P."/>
            <person name="Simmons M.P."/>
            <person name="Aerts A.L."/>
            <person name="Allen A.E."/>
            <person name="Cuvelier M.L."/>
            <person name="Derelle E."/>
            <person name="Everett M.V."/>
            <person name="Foulon E."/>
            <person name="Grimwood J."/>
            <person name="Gundlach H."/>
            <person name="Henrissat B."/>
            <person name="Napoli C."/>
            <person name="McDonald S.M."/>
            <person name="Parker M.S."/>
            <person name="Rombauts S."/>
            <person name="Salamov A."/>
            <person name="Von Dassow P."/>
            <person name="Badger J.H."/>
            <person name="Coutinho P.M."/>
            <person name="Demir E."/>
            <person name="Dubchak I."/>
            <person name="Gentemann C."/>
            <person name="Eikrem W."/>
            <person name="Gready J.E."/>
            <person name="John U."/>
            <person name="Lanier W."/>
            <person name="Lindquist E.A."/>
            <person name="Lucas S."/>
            <person name="Mayer K.F."/>
            <person name="Moreau H."/>
            <person name="Not F."/>
            <person name="Otillar R."/>
            <person name="Panaud O."/>
            <person name="Pangilinan J."/>
            <person name="Paulsen I."/>
            <person name="Piegu B."/>
            <person name="Poliakov A."/>
            <person name="Robbens S."/>
            <person name="Schmutz J."/>
            <person name="Toulza E."/>
            <person name="Wyss T."/>
            <person name="Zelensky A."/>
            <person name="Zhou K."/>
            <person name="Armbrust E.V."/>
            <person name="Bhattacharya D."/>
            <person name="Goodenough U.W."/>
            <person name="Van de Peer Y."/>
            <person name="Grigoriev I.V."/>
        </authorList>
    </citation>
    <scope>NUCLEOTIDE SEQUENCE [LARGE SCALE GENOMIC DNA]</scope>
    <source>
        <strain evidence="4 5">CCMP1545</strain>
    </source>
</reference>
<organism evidence="5">
    <name type="scientific">Micromonas pusilla (strain CCMP1545)</name>
    <name type="common">Picoplanktonic green alga</name>
    <dbReference type="NCBI Taxonomy" id="564608"/>
    <lineage>
        <taxon>Eukaryota</taxon>
        <taxon>Viridiplantae</taxon>
        <taxon>Chlorophyta</taxon>
        <taxon>Mamiellophyceae</taxon>
        <taxon>Mamiellales</taxon>
        <taxon>Mamiellaceae</taxon>
        <taxon>Micromonas</taxon>
    </lineage>
</organism>
<dbReference type="InterPro" id="IPR002942">
    <property type="entry name" value="S4_RNA-bd"/>
</dbReference>
<dbReference type="SMART" id="SM00363">
    <property type="entry name" value="S4"/>
    <property type="match status" value="1"/>
</dbReference>
<dbReference type="GO" id="GO:0003723">
    <property type="term" value="F:RNA binding"/>
    <property type="evidence" value="ECO:0007669"/>
    <property type="project" value="UniProtKB-KW"/>
</dbReference>
<dbReference type="Proteomes" id="UP000001876">
    <property type="component" value="Unassembled WGS sequence"/>
</dbReference>
<protein>
    <submittedName>
        <fullName evidence="4">Predicted protein</fullName>
    </submittedName>
</protein>
<gene>
    <name evidence="4" type="ORF">MICPUCDRAFT_50049</name>
</gene>
<dbReference type="EMBL" id="GG663735">
    <property type="protein sequence ID" value="EEH60683.1"/>
    <property type="molecule type" value="Genomic_DNA"/>
</dbReference>
<dbReference type="Pfam" id="PF01479">
    <property type="entry name" value="S4"/>
    <property type="match status" value="1"/>
</dbReference>
<dbReference type="RefSeq" id="XP_003055431.1">
    <property type="nucleotide sequence ID" value="XM_003055385.1"/>
</dbReference>
<feature type="region of interest" description="Disordered" evidence="2">
    <location>
        <begin position="102"/>
        <end position="126"/>
    </location>
</feature>
<keyword evidence="1" id="KW-0694">RNA-binding</keyword>